<reference evidence="1 2" key="1">
    <citation type="submission" date="2023-04" db="EMBL/GenBank/DDBJ databases">
        <title>Clostridium tannerae sp. nov., isolated from the fecal material of an alpaca.</title>
        <authorList>
            <person name="Miller S."/>
            <person name="Hendry M."/>
            <person name="King J."/>
            <person name="Sankaranarayanan K."/>
            <person name="Lawson P.A."/>
        </authorList>
    </citation>
    <scope>NUCLEOTIDE SEQUENCE [LARGE SCALE GENOMIC DNA]</scope>
    <source>
        <strain evidence="1 2">A1-XYC3</strain>
    </source>
</reference>
<dbReference type="EMBL" id="JARUJP010000016">
    <property type="protein sequence ID" value="MDW8802148.1"/>
    <property type="molecule type" value="Genomic_DNA"/>
</dbReference>
<evidence type="ECO:0000313" key="2">
    <source>
        <dbReference type="Proteomes" id="UP001281656"/>
    </source>
</evidence>
<dbReference type="Pfam" id="PF11553">
    <property type="entry name" value="DUF3231"/>
    <property type="match status" value="2"/>
</dbReference>
<name>A0ABU4JW43_9CLOT</name>
<gene>
    <name evidence="1" type="ORF">P8V03_13415</name>
</gene>
<dbReference type="Proteomes" id="UP001281656">
    <property type="component" value="Unassembled WGS sequence"/>
</dbReference>
<accession>A0ABU4JW43</accession>
<dbReference type="InterPro" id="IPR021617">
    <property type="entry name" value="DUF3231"/>
</dbReference>
<proteinExistence type="predicted"/>
<dbReference type="RefSeq" id="WP_318798493.1">
    <property type="nucleotide sequence ID" value="NZ_JARUJP010000016.1"/>
</dbReference>
<protein>
    <submittedName>
        <fullName evidence="1">DUF3231 family protein</fullName>
    </submittedName>
</protein>
<sequence length="334" mass="38480">MSLNDKLTTAEISHLWNSYVFDSLIHNLFSYFLSNVEDEDIKKYIEYVISATKQHITDYANIFMEECIPVPRGILPEDVNTNTSRLFSDKFYIVYGENLVKFAFNNFAFAYVESNREDIRKLFKERIDELKEVHQNVINILASKDINVKPPYIDTRSKIEFVENNDFFAGYLGEIRNLSSLEIKHLFYNQLSNSIGKALMAGFSRVASSREIKDYFTKGGEMADKYVKLFSDKLLKEEISQSISLDSEVLTYSGEKSPLSDRFMLNHTVFLNSFGIGNYGISLAQSQRRDLTAMYGKLIVEVGLYANKGVDLLINNKWLEQPPLPARKKELAHR</sequence>
<dbReference type="InterPro" id="IPR012347">
    <property type="entry name" value="Ferritin-like"/>
</dbReference>
<evidence type="ECO:0000313" key="1">
    <source>
        <dbReference type="EMBL" id="MDW8802148.1"/>
    </source>
</evidence>
<comment type="caution">
    <text evidence="1">The sequence shown here is derived from an EMBL/GenBank/DDBJ whole genome shotgun (WGS) entry which is preliminary data.</text>
</comment>
<organism evidence="1 2">
    <name type="scientific">Clostridium tanneri</name>
    <dbReference type="NCBI Taxonomy" id="3037988"/>
    <lineage>
        <taxon>Bacteria</taxon>
        <taxon>Bacillati</taxon>
        <taxon>Bacillota</taxon>
        <taxon>Clostridia</taxon>
        <taxon>Eubacteriales</taxon>
        <taxon>Clostridiaceae</taxon>
        <taxon>Clostridium</taxon>
    </lineage>
</organism>
<dbReference type="Gene3D" id="1.20.1260.10">
    <property type="match status" value="2"/>
</dbReference>
<keyword evidence="2" id="KW-1185">Reference proteome</keyword>